<dbReference type="Gene3D" id="3.10.20.310">
    <property type="entry name" value="membrane protein fhac"/>
    <property type="match status" value="1"/>
</dbReference>
<dbReference type="SUPFAM" id="SSF52151">
    <property type="entry name" value="FabD/lysophospholipase-like"/>
    <property type="match status" value="1"/>
</dbReference>
<dbReference type="Pfam" id="PF01734">
    <property type="entry name" value="Patatin"/>
    <property type="match status" value="1"/>
</dbReference>
<comment type="caution">
    <text evidence="7">The sequence shown here is derived from an EMBL/GenBank/DDBJ whole genome shotgun (WGS) entry which is preliminary data.</text>
</comment>
<dbReference type="PANTHER" id="PTHR14226">
    <property type="entry name" value="NEUROPATHY TARGET ESTERASE/SWISS CHEESE D.MELANOGASTER"/>
    <property type="match status" value="1"/>
</dbReference>
<feature type="domain" description="PNPLA" evidence="6">
    <location>
        <begin position="32"/>
        <end position="224"/>
    </location>
</feature>
<evidence type="ECO:0000256" key="5">
    <source>
        <dbReference type="SAM" id="SignalP"/>
    </source>
</evidence>
<keyword evidence="1 4" id="KW-0378">Hydrolase</keyword>
<feature type="short sequence motif" description="DGA/G" evidence="4">
    <location>
        <begin position="211"/>
        <end position="213"/>
    </location>
</feature>
<dbReference type="PROSITE" id="PS51635">
    <property type="entry name" value="PNPLA"/>
    <property type="match status" value="1"/>
</dbReference>
<feature type="chain" id="PRO_5019561581" evidence="5">
    <location>
        <begin position="23"/>
        <end position="738"/>
    </location>
</feature>
<dbReference type="GO" id="GO:0016787">
    <property type="term" value="F:hydrolase activity"/>
    <property type="evidence" value="ECO:0007669"/>
    <property type="project" value="UniProtKB-UniRule"/>
</dbReference>
<name>A0A437LLL0_9BURK</name>
<reference evidence="7 8" key="1">
    <citation type="submission" date="2019-01" db="EMBL/GenBank/DDBJ databases">
        <authorList>
            <person name="Chen W.-M."/>
        </authorList>
    </citation>
    <scope>NUCLEOTIDE SEQUENCE [LARGE SCALE GENOMIC DNA]</scope>
    <source>
        <strain evidence="7 8">CCP-18</strain>
    </source>
</reference>
<organism evidence="7 8">
    <name type="scientific">Inhella crocodyli</name>
    <dbReference type="NCBI Taxonomy" id="2499851"/>
    <lineage>
        <taxon>Bacteria</taxon>
        <taxon>Pseudomonadati</taxon>
        <taxon>Pseudomonadota</taxon>
        <taxon>Betaproteobacteria</taxon>
        <taxon>Burkholderiales</taxon>
        <taxon>Sphaerotilaceae</taxon>
        <taxon>Inhella</taxon>
    </lineage>
</organism>
<dbReference type="InterPro" id="IPR016035">
    <property type="entry name" value="Acyl_Trfase/lysoPLipase"/>
</dbReference>
<feature type="signal peptide" evidence="5">
    <location>
        <begin position="1"/>
        <end position="22"/>
    </location>
</feature>
<feature type="short sequence motif" description="GXSXG" evidence="4">
    <location>
        <begin position="63"/>
        <end position="67"/>
    </location>
</feature>
<dbReference type="Gene3D" id="2.40.160.50">
    <property type="entry name" value="membrane protein fhac: a member of the omp85/tpsb transporter family"/>
    <property type="match status" value="1"/>
</dbReference>
<dbReference type="GO" id="GO:0016042">
    <property type="term" value="P:lipid catabolic process"/>
    <property type="evidence" value="ECO:0007669"/>
    <property type="project" value="UniProtKB-UniRule"/>
</dbReference>
<feature type="active site" description="Nucleophile" evidence="4">
    <location>
        <position position="65"/>
    </location>
</feature>
<dbReference type="RefSeq" id="WP_127682802.1">
    <property type="nucleotide sequence ID" value="NZ_SACM01000002.1"/>
</dbReference>
<dbReference type="CDD" id="cd07205">
    <property type="entry name" value="Pat_PNPLA6_PNPLA7_NTE1_like"/>
    <property type="match status" value="1"/>
</dbReference>
<dbReference type="PANTHER" id="PTHR14226:SF29">
    <property type="entry name" value="NEUROPATHY TARGET ESTERASE SWS"/>
    <property type="match status" value="1"/>
</dbReference>
<evidence type="ECO:0000259" key="6">
    <source>
        <dbReference type="PROSITE" id="PS51635"/>
    </source>
</evidence>
<evidence type="ECO:0000313" key="8">
    <source>
        <dbReference type="Proteomes" id="UP000288587"/>
    </source>
</evidence>
<feature type="active site" description="Proton acceptor" evidence="4">
    <location>
        <position position="211"/>
    </location>
</feature>
<keyword evidence="8" id="KW-1185">Reference proteome</keyword>
<dbReference type="Gene3D" id="3.40.1090.10">
    <property type="entry name" value="Cytosolic phospholipase A2 catalytic domain"/>
    <property type="match status" value="2"/>
</dbReference>
<keyword evidence="3 4" id="KW-0443">Lipid metabolism</keyword>
<evidence type="ECO:0000256" key="4">
    <source>
        <dbReference type="PROSITE-ProRule" id="PRU01161"/>
    </source>
</evidence>
<evidence type="ECO:0000256" key="3">
    <source>
        <dbReference type="ARBA" id="ARBA00023098"/>
    </source>
</evidence>
<dbReference type="InterPro" id="IPR002641">
    <property type="entry name" value="PNPLA_dom"/>
</dbReference>
<evidence type="ECO:0000313" key="7">
    <source>
        <dbReference type="EMBL" id="RVT86306.1"/>
    </source>
</evidence>
<dbReference type="InterPro" id="IPR050301">
    <property type="entry name" value="NTE"/>
</dbReference>
<keyword evidence="2 4" id="KW-0442">Lipid degradation</keyword>
<accession>A0A437LLL0</accession>
<dbReference type="Proteomes" id="UP000288587">
    <property type="component" value="Unassembled WGS sequence"/>
</dbReference>
<sequence length="738" mass="81160">MNLRRWAAGALLGLVLSLGATAQTPPRPGVGLVLSGGGARGLAHIGVLRVLERERIPVVAVAGTSMGAIVGGLYASGVSPEELQRELQSLDWAEVFANRVDRPHLSQRRKEEDYAFSGAVELGLRDGELRAPQGTVSTRVLEVLLRRLTFPVRHIARFEGLPIPFRAVATDMETGEPLVLQEGDLAQAMRASMSVPGVFAPIEWDDRLLGDGGLVNNLPVDVVRAMGARQVIAVNVGTPLAPRKSLNSLVGLTAQMVNILTEQNVKRSLASLWDDDLLVTPDLAAYGSGDFTKAADIIRAGEQAAEALVPRLRAFSVSAEAYATWRAQRQTMNLPPPRVVAVRFEGSERTQPERYVPVLDSRVGDPFDSDKAVRDTRLLAASGDYARVDFRLEPTPVGDTLVFELDDKPWGPNYFRIGLDLSTDGTGNSHFNLRISHNRHWLNLLGGEWRNQLTLGRNPRLFTELYQPLSEQVGTRGDWFVAGWLEGLGRPTSLYDAQGQETAQLQRRSVTAGLDLGQPYGRRGELRLGFWHQTWRWHERLSRVALDPSDLMRTQRIQGLRATARWDLLDDANFPRNGWRTAFTALTGSQRGTERRVERWEMEAGRADSWGVDTLSTSLRLAASRQGREQLGGVYTLGGFHQLSGLEPDQLGGNALMLGRAVWYRRLTDAPVFTRGWFVGASLEAGNTWPDARDLRPSHLRWAGSLFVGADTGLGPLYLALGSARGGSTAVYLFIGRP</sequence>
<evidence type="ECO:0000256" key="1">
    <source>
        <dbReference type="ARBA" id="ARBA00022801"/>
    </source>
</evidence>
<protein>
    <submittedName>
        <fullName evidence="7">Patatin</fullName>
    </submittedName>
</protein>
<gene>
    <name evidence="7" type="ORF">EOD73_09765</name>
</gene>
<feature type="short sequence motif" description="GXGXXG" evidence="4">
    <location>
        <begin position="36"/>
        <end position="41"/>
    </location>
</feature>
<dbReference type="OrthoDB" id="5290098at2"/>
<evidence type="ECO:0000256" key="2">
    <source>
        <dbReference type="ARBA" id="ARBA00022963"/>
    </source>
</evidence>
<proteinExistence type="predicted"/>
<dbReference type="EMBL" id="SACM01000002">
    <property type="protein sequence ID" value="RVT86306.1"/>
    <property type="molecule type" value="Genomic_DNA"/>
</dbReference>
<dbReference type="AlphaFoldDB" id="A0A437LLL0"/>
<keyword evidence="5" id="KW-0732">Signal</keyword>